<dbReference type="Proteomes" id="UP001064106">
    <property type="component" value="Unassembled WGS sequence"/>
</dbReference>
<accession>A0ABT2QXP2</accession>
<dbReference type="InterPro" id="IPR045864">
    <property type="entry name" value="aa-tRNA-synth_II/BPL/LPL"/>
</dbReference>
<dbReference type="InterPro" id="IPR004517">
    <property type="entry name" value="HisZ"/>
</dbReference>
<dbReference type="PANTHER" id="PTHR43707:SF1">
    <property type="entry name" value="HISTIDINE--TRNA LIGASE, MITOCHONDRIAL-RELATED"/>
    <property type="match status" value="1"/>
</dbReference>
<evidence type="ECO:0000256" key="3">
    <source>
        <dbReference type="ARBA" id="ARBA00005539"/>
    </source>
</evidence>
<comment type="caution">
    <text evidence="11">The sequence shown here is derived from an EMBL/GenBank/DDBJ whole genome shotgun (WGS) entry which is preliminary data.</text>
</comment>
<evidence type="ECO:0000256" key="8">
    <source>
        <dbReference type="HAMAP-Rule" id="MF_00125"/>
    </source>
</evidence>
<comment type="similarity">
    <text evidence="3 8">Belongs to the class-II aminoacyl-tRNA synthetase family. HisZ subfamily.</text>
</comment>
<keyword evidence="12" id="KW-1185">Reference proteome</keyword>
<keyword evidence="8" id="KW-0028">Amino-acid biosynthesis</keyword>
<dbReference type="EMBL" id="ARXS01000007">
    <property type="protein sequence ID" value="MCU5782273.1"/>
    <property type="molecule type" value="Genomic_DNA"/>
</dbReference>
<evidence type="ECO:0000256" key="2">
    <source>
        <dbReference type="ARBA" id="ARBA00004667"/>
    </source>
</evidence>
<dbReference type="CDD" id="cd00773">
    <property type="entry name" value="HisRS-like_core"/>
    <property type="match status" value="1"/>
</dbReference>
<keyword evidence="8" id="KW-0368">Histidine biosynthesis</keyword>
<sequence>MNQEEQWLLPDGVEEVLPERARAIEHLRRRALDLYQSWGYELVFPPLIEFLESLLNGAGRDLERETFKITDQLSGRLMGVRADMTPQVARMDAHSLRHRAPTRLCYCSTALRARPAQAGGSRVPYQLGVELFGHDGAESDLEVILLMLETMALAGIQDQVVLDLGHVGIFRSLVAACDLTAADQARLEDIYLRKARTELDAFLAERTLPAAASRALAELPFLDGDSAVFEQARALLADFPEALAALAALEALAEALAGCPARLHLDLGELRGYHYHTGVVLAVYLPGDSEPLAKGGRYDHIGEVFGRARPATGFSADLKKLAALAAVPRGGASCPMPPLPLKWRHCARTANVWCWLCPAPITTPANWGVTGNWWPPTMAGPFNPFPPEQRSSDSHGQERRNSRYPMG</sequence>
<keyword evidence="6 8" id="KW-0963">Cytoplasm</keyword>
<dbReference type="InterPro" id="IPR004516">
    <property type="entry name" value="HisRS/HisZ"/>
</dbReference>
<comment type="pathway">
    <text evidence="2 8">Amino-acid biosynthesis; L-histidine biosynthesis; L-histidine from 5-phospho-alpha-D-ribose 1-diphosphate: step 1/9.</text>
</comment>
<comment type="miscellaneous">
    <text evidence="8">This function is generally fulfilled by the C-terminal part of HisG, which is missing in some bacteria such as this one.</text>
</comment>
<dbReference type="GO" id="GO:0016740">
    <property type="term" value="F:transferase activity"/>
    <property type="evidence" value="ECO:0007669"/>
    <property type="project" value="UniProtKB-KW"/>
</dbReference>
<evidence type="ECO:0000313" key="11">
    <source>
        <dbReference type="EMBL" id="MCU5782273.1"/>
    </source>
</evidence>
<feature type="region of interest" description="Disordered" evidence="9">
    <location>
        <begin position="378"/>
        <end position="407"/>
    </location>
</feature>
<dbReference type="HAMAP" id="MF_00125">
    <property type="entry name" value="HisZ"/>
    <property type="match status" value="1"/>
</dbReference>
<feature type="domain" description="Class II Histidinyl-tRNA synthetase (HisRS)-like catalytic core" evidence="10">
    <location>
        <begin position="12"/>
        <end position="321"/>
    </location>
</feature>
<evidence type="ECO:0000259" key="10">
    <source>
        <dbReference type="Pfam" id="PF13393"/>
    </source>
</evidence>
<evidence type="ECO:0000313" key="12">
    <source>
        <dbReference type="Proteomes" id="UP001064106"/>
    </source>
</evidence>
<dbReference type="PANTHER" id="PTHR43707">
    <property type="entry name" value="HISTIDYL-TRNA SYNTHETASE"/>
    <property type="match status" value="1"/>
</dbReference>
<dbReference type="Pfam" id="PF13393">
    <property type="entry name" value="tRNA-synt_His"/>
    <property type="match status" value="1"/>
</dbReference>
<dbReference type="NCBIfam" id="NF009086">
    <property type="entry name" value="PRK12421.1"/>
    <property type="match status" value="1"/>
</dbReference>
<keyword evidence="11" id="KW-0808">Transferase</keyword>
<comment type="subunit">
    <text evidence="4 8">Heteromultimer composed of HisG and HisZ subunits.</text>
</comment>
<organism evidence="11 12">
    <name type="scientific">Alloalcanivorax balearicus MACL04</name>
    <dbReference type="NCBI Taxonomy" id="1177182"/>
    <lineage>
        <taxon>Bacteria</taxon>
        <taxon>Pseudomonadati</taxon>
        <taxon>Pseudomonadota</taxon>
        <taxon>Gammaproteobacteria</taxon>
        <taxon>Oceanospirillales</taxon>
        <taxon>Alcanivoracaceae</taxon>
        <taxon>Alloalcanivorax</taxon>
    </lineage>
</organism>
<evidence type="ECO:0000256" key="7">
    <source>
        <dbReference type="ARBA" id="ARBA00025246"/>
    </source>
</evidence>
<evidence type="ECO:0000256" key="9">
    <source>
        <dbReference type="SAM" id="MobiDB-lite"/>
    </source>
</evidence>
<dbReference type="NCBIfam" id="TIGR00443">
    <property type="entry name" value="hisZ_biosyn_reg"/>
    <property type="match status" value="1"/>
</dbReference>
<proteinExistence type="inferred from homology"/>
<comment type="subcellular location">
    <subcellularLocation>
        <location evidence="1 8">Cytoplasm</location>
    </subcellularLocation>
</comment>
<dbReference type="SUPFAM" id="SSF55681">
    <property type="entry name" value="Class II aaRS and biotin synthetases"/>
    <property type="match status" value="1"/>
</dbReference>
<dbReference type="InterPro" id="IPR041715">
    <property type="entry name" value="HisRS-like_core"/>
</dbReference>
<dbReference type="Gene3D" id="3.30.930.10">
    <property type="entry name" value="Bira Bifunctional Protein, Domain 2"/>
    <property type="match status" value="1"/>
</dbReference>
<reference evidence="11" key="1">
    <citation type="submission" date="2012-09" db="EMBL/GenBank/DDBJ databases">
        <title>Genome Sequence of alkane-degrading Bacterium Alcanivorax balearicus MACL04.</title>
        <authorList>
            <person name="Lai Q."/>
            <person name="Shao Z."/>
        </authorList>
    </citation>
    <scope>NUCLEOTIDE SEQUENCE</scope>
    <source>
        <strain evidence="11">MACL04</strain>
    </source>
</reference>
<dbReference type="NCBIfam" id="NF008935">
    <property type="entry name" value="PRK12292.1-1"/>
    <property type="match status" value="1"/>
</dbReference>
<evidence type="ECO:0000256" key="1">
    <source>
        <dbReference type="ARBA" id="ARBA00004496"/>
    </source>
</evidence>
<evidence type="ECO:0000256" key="4">
    <source>
        <dbReference type="ARBA" id="ARBA00011496"/>
    </source>
</evidence>
<comment type="function">
    <text evidence="7 8">Required for the first step of histidine biosynthesis. May allow the feedback regulation of ATP phosphoribosyltransferase activity by histidine.</text>
</comment>
<gene>
    <name evidence="8" type="primary">hisZ</name>
    <name evidence="11" type="ORF">MA04_01573</name>
</gene>
<name>A0ABT2QXP2_9GAMM</name>
<feature type="compositionally biased region" description="Basic and acidic residues" evidence="9">
    <location>
        <begin position="390"/>
        <end position="401"/>
    </location>
</feature>
<protein>
    <recommendedName>
        <fullName evidence="5 8">ATP phosphoribosyltransferase regulatory subunit</fullName>
    </recommendedName>
</protein>
<evidence type="ECO:0000256" key="6">
    <source>
        <dbReference type="ARBA" id="ARBA00022490"/>
    </source>
</evidence>
<evidence type="ECO:0000256" key="5">
    <source>
        <dbReference type="ARBA" id="ARBA00020397"/>
    </source>
</evidence>